<dbReference type="HOGENOM" id="CLU_081403_1_0_1"/>
<name>B4NA84_DROWI</name>
<organism evidence="1 2">
    <name type="scientific">Drosophila willistoni</name>
    <name type="common">Fruit fly</name>
    <dbReference type="NCBI Taxonomy" id="7260"/>
    <lineage>
        <taxon>Eukaryota</taxon>
        <taxon>Metazoa</taxon>
        <taxon>Ecdysozoa</taxon>
        <taxon>Arthropoda</taxon>
        <taxon>Hexapoda</taxon>
        <taxon>Insecta</taxon>
        <taxon>Pterygota</taxon>
        <taxon>Neoptera</taxon>
        <taxon>Endopterygota</taxon>
        <taxon>Diptera</taxon>
        <taxon>Brachycera</taxon>
        <taxon>Muscomorpha</taxon>
        <taxon>Ephydroidea</taxon>
        <taxon>Drosophilidae</taxon>
        <taxon>Drosophila</taxon>
        <taxon>Sophophora</taxon>
    </lineage>
</organism>
<dbReference type="Gene3D" id="1.25.40.10">
    <property type="entry name" value="Tetratricopeptide repeat domain"/>
    <property type="match status" value="1"/>
</dbReference>
<gene>
    <name evidence="1" type="primary">Dwil\GK11411</name>
    <name evidence="1" type="ORF">Dwil_GK11411</name>
</gene>
<dbReference type="PANTHER" id="PTHR46540">
    <property type="entry name" value="TETRATRICOPEPTIDE REPEAT PROTEIN 12"/>
    <property type="match status" value="1"/>
</dbReference>
<dbReference type="eggNOG" id="KOG0548">
    <property type="taxonomic scope" value="Eukaryota"/>
</dbReference>
<dbReference type="STRING" id="7260.B4NA84"/>
<evidence type="ECO:0000313" key="1">
    <source>
        <dbReference type="EMBL" id="EDW80727.1"/>
    </source>
</evidence>
<reference evidence="1 2" key="1">
    <citation type="journal article" date="2007" name="Nature">
        <title>Evolution of genes and genomes on the Drosophila phylogeny.</title>
        <authorList>
            <consortium name="Drosophila 12 Genomes Consortium"/>
            <person name="Clark A.G."/>
            <person name="Eisen M.B."/>
            <person name="Smith D.R."/>
            <person name="Bergman C.M."/>
            <person name="Oliver B."/>
            <person name="Markow T.A."/>
            <person name="Kaufman T.C."/>
            <person name="Kellis M."/>
            <person name="Gelbart W."/>
            <person name="Iyer V.N."/>
            <person name="Pollard D.A."/>
            <person name="Sackton T.B."/>
            <person name="Larracuente A.M."/>
            <person name="Singh N.D."/>
            <person name="Abad J.P."/>
            <person name="Abt D.N."/>
            <person name="Adryan B."/>
            <person name="Aguade M."/>
            <person name="Akashi H."/>
            <person name="Anderson W.W."/>
            <person name="Aquadro C.F."/>
            <person name="Ardell D.H."/>
            <person name="Arguello R."/>
            <person name="Artieri C.G."/>
            <person name="Barbash D.A."/>
            <person name="Barker D."/>
            <person name="Barsanti P."/>
            <person name="Batterham P."/>
            <person name="Batzoglou S."/>
            <person name="Begun D."/>
            <person name="Bhutkar A."/>
            <person name="Blanco E."/>
            <person name="Bosak S.A."/>
            <person name="Bradley R.K."/>
            <person name="Brand A.D."/>
            <person name="Brent M.R."/>
            <person name="Brooks A.N."/>
            <person name="Brown R.H."/>
            <person name="Butlin R.K."/>
            <person name="Caggese C."/>
            <person name="Calvi B.R."/>
            <person name="Bernardo de Carvalho A."/>
            <person name="Caspi A."/>
            <person name="Castrezana S."/>
            <person name="Celniker S.E."/>
            <person name="Chang J.L."/>
            <person name="Chapple C."/>
            <person name="Chatterji S."/>
            <person name="Chinwalla A."/>
            <person name="Civetta A."/>
            <person name="Clifton S.W."/>
            <person name="Comeron J.M."/>
            <person name="Costello J.C."/>
            <person name="Coyne J.A."/>
            <person name="Daub J."/>
            <person name="David R.G."/>
            <person name="Delcher A.L."/>
            <person name="Delehaunty K."/>
            <person name="Do C.B."/>
            <person name="Ebling H."/>
            <person name="Edwards K."/>
            <person name="Eickbush T."/>
            <person name="Evans J.D."/>
            <person name="Filipski A."/>
            <person name="Findeiss S."/>
            <person name="Freyhult E."/>
            <person name="Fulton L."/>
            <person name="Fulton R."/>
            <person name="Garcia A.C."/>
            <person name="Gardiner A."/>
            <person name="Garfield D.A."/>
            <person name="Garvin B.E."/>
            <person name="Gibson G."/>
            <person name="Gilbert D."/>
            <person name="Gnerre S."/>
            <person name="Godfrey J."/>
            <person name="Good R."/>
            <person name="Gotea V."/>
            <person name="Gravely B."/>
            <person name="Greenberg A.J."/>
            <person name="Griffiths-Jones S."/>
            <person name="Gross S."/>
            <person name="Guigo R."/>
            <person name="Gustafson E.A."/>
            <person name="Haerty W."/>
            <person name="Hahn M.W."/>
            <person name="Halligan D.L."/>
            <person name="Halpern A.L."/>
            <person name="Halter G.M."/>
            <person name="Han M.V."/>
            <person name="Heger A."/>
            <person name="Hillier L."/>
            <person name="Hinrichs A.S."/>
            <person name="Holmes I."/>
            <person name="Hoskins R.A."/>
            <person name="Hubisz M.J."/>
            <person name="Hultmark D."/>
            <person name="Huntley M.A."/>
            <person name="Jaffe D.B."/>
            <person name="Jagadeeshan S."/>
            <person name="Jeck W.R."/>
            <person name="Johnson J."/>
            <person name="Jones C.D."/>
            <person name="Jordan W.C."/>
            <person name="Karpen G.H."/>
            <person name="Kataoka E."/>
            <person name="Keightley P.D."/>
            <person name="Kheradpour P."/>
            <person name="Kirkness E.F."/>
            <person name="Koerich L.B."/>
            <person name="Kristiansen K."/>
            <person name="Kudrna D."/>
            <person name="Kulathinal R.J."/>
            <person name="Kumar S."/>
            <person name="Kwok R."/>
            <person name="Lander E."/>
            <person name="Langley C.H."/>
            <person name="Lapoint R."/>
            <person name="Lazzaro B.P."/>
            <person name="Lee S.J."/>
            <person name="Levesque L."/>
            <person name="Li R."/>
            <person name="Lin C.F."/>
            <person name="Lin M.F."/>
            <person name="Lindblad-Toh K."/>
            <person name="Llopart A."/>
            <person name="Long M."/>
            <person name="Low L."/>
            <person name="Lozovsky E."/>
            <person name="Lu J."/>
            <person name="Luo M."/>
            <person name="Machado C.A."/>
            <person name="Makalowski W."/>
            <person name="Marzo M."/>
            <person name="Matsuda M."/>
            <person name="Matzkin L."/>
            <person name="McAllister B."/>
            <person name="McBride C.S."/>
            <person name="McKernan B."/>
            <person name="McKernan K."/>
            <person name="Mendez-Lago M."/>
            <person name="Minx P."/>
            <person name="Mollenhauer M.U."/>
            <person name="Montooth K."/>
            <person name="Mount S.M."/>
            <person name="Mu X."/>
            <person name="Myers E."/>
            <person name="Negre B."/>
            <person name="Newfeld S."/>
            <person name="Nielsen R."/>
            <person name="Noor M.A."/>
            <person name="O'Grady P."/>
            <person name="Pachter L."/>
            <person name="Papaceit M."/>
            <person name="Parisi M.J."/>
            <person name="Parisi M."/>
            <person name="Parts L."/>
            <person name="Pedersen J.S."/>
            <person name="Pesole G."/>
            <person name="Phillippy A.M."/>
            <person name="Ponting C.P."/>
            <person name="Pop M."/>
            <person name="Porcelli D."/>
            <person name="Powell J.R."/>
            <person name="Prohaska S."/>
            <person name="Pruitt K."/>
            <person name="Puig M."/>
            <person name="Quesneville H."/>
            <person name="Ram K.R."/>
            <person name="Rand D."/>
            <person name="Rasmussen M.D."/>
            <person name="Reed L.K."/>
            <person name="Reenan R."/>
            <person name="Reily A."/>
            <person name="Remington K.A."/>
            <person name="Rieger T.T."/>
            <person name="Ritchie M.G."/>
            <person name="Robin C."/>
            <person name="Rogers Y.H."/>
            <person name="Rohde C."/>
            <person name="Rozas J."/>
            <person name="Rubenfield M.J."/>
            <person name="Ruiz A."/>
            <person name="Russo S."/>
            <person name="Salzberg S.L."/>
            <person name="Sanchez-Gracia A."/>
            <person name="Saranga D.J."/>
            <person name="Sato H."/>
            <person name="Schaeffer S.W."/>
            <person name="Schatz M.C."/>
            <person name="Schlenke T."/>
            <person name="Schwartz R."/>
            <person name="Segarra C."/>
            <person name="Singh R.S."/>
            <person name="Sirot L."/>
            <person name="Sirota M."/>
            <person name="Sisneros N.B."/>
            <person name="Smith C.D."/>
            <person name="Smith T.F."/>
            <person name="Spieth J."/>
            <person name="Stage D.E."/>
            <person name="Stark A."/>
            <person name="Stephan W."/>
            <person name="Strausberg R.L."/>
            <person name="Strempel S."/>
            <person name="Sturgill D."/>
            <person name="Sutton G."/>
            <person name="Sutton G.G."/>
            <person name="Tao W."/>
            <person name="Teichmann S."/>
            <person name="Tobari Y.N."/>
            <person name="Tomimura Y."/>
            <person name="Tsolas J.M."/>
            <person name="Valente V.L."/>
            <person name="Venter E."/>
            <person name="Venter J.C."/>
            <person name="Vicario S."/>
            <person name="Vieira F.G."/>
            <person name="Vilella A.J."/>
            <person name="Villasante A."/>
            <person name="Walenz B."/>
            <person name="Wang J."/>
            <person name="Wasserman M."/>
            <person name="Watts T."/>
            <person name="Wilson D."/>
            <person name="Wilson R.K."/>
            <person name="Wing R.A."/>
            <person name="Wolfner M.F."/>
            <person name="Wong A."/>
            <person name="Wong G.K."/>
            <person name="Wu C.I."/>
            <person name="Wu G."/>
            <person name="Yamamoto D."/>
            <person name="Yang H.P."/>
            <person name="Yang S.P."/>
            <person name="Yorke J.A."/>
            <person name="Yoshida K."/>
            <person name="Zdobnov E."/>
            <person name="Zhang P."/>
            <person name="Zhang Y."/>
            <person name="Zimin A.V."/>
            <person name="Baldwin J."/>
            <person name="Abdouelleil A."/>
            <person name="Abdulkadir J."/>
            <person name="Abebe A."/>
            <person name="Abera B."/>
            <person name="Abreu J."/>
            <person name="Acer S.C."/>
            <person name="Aftuck L."/>
            <person name="Alexander A."/>
            <person name="An P."/>
            <person name="Anderson E."/>
            <person name="Anderson S."/>
            <person name="Arachi H."/>
            <person name="Azer M."/>
            <person name="Bachantsang P."/>
            <person name="Barry A."/>
            <person name="Bayul T."/>
            <person name="Berlin A."/>
            <person name="Bessette D."/>
            <person name="Bloom T."/>
            <person name="Blye J."/>
            <person name="Boguslavskiy L."/>
            <person name="Bonnet C."/>
            <person name="Boukhgalter B."/>
            <person name="Bourzgui I."/>
            <person name="Brown A."/>
            <person name="Cahill P."/>
            <person name="Channer S."/>
            <person name="Cheshatsang Y."/>
            <person name="Chuda L."/>
            <person name="Citroen M."/>
            <person name="Collymore A."/>
            <person name="Cooke P."/>
            <person name="Costello M."/>
            <person name="D'Aco K."/>
            <person name="Daza R."/>
            <person name="De Haan G."/>
            <person name="DeGray S."/>
            <person name="DeMaso C."/>
            <person name="Dhargay N."/>
            <person name="Dooley K."/>
            <person name="Dooley E."/>
            <person name="Doricent M."/>
            <person name="Dorje P."/>
            <person name="Dorjee K."/>
            <person name="Dupes A."/>
            <person name="Elong R."/>
            <person name="Falk J."/>
            <person name="Farina A."/>
            <person name="Faro S."/>
            <person name="Ferguson D."/>
            <person name="Fisher S."/>
            <person name="Foley C.D."/>
            <person name="Franke A."/>
            <person name="Friedrich D."/>
            <person name="Gadbois L."/>
            <person name="Gearin G."/>
            <person name="Gearin C.R."/>
            <person name="Giannoukos G."/>
            <person name="Goode T."/>
            <person name="Graham J."/>
            <person name="Grandbois E."/>
            <person name="Grewal S."/>
            <person name="Gyaltsen K."/>
            <person name="Hafez N."/>
            <person name="Hagos B."/>
            <person name="Hall J."/>
            <person name="Henson C."/>
            <person name="Hollinger A."/>
            <person name="Honan T."/>
            <person name="Huard M.D."/>
            <person name="Hughes L."/>
            <person name="Hurhula B."/>
            <person name="Husby M.E."/>
            <person name="Kamat A."/>
            <person name="Kanga B."/>
            <person name="Kashin S."/>
            <person name="Khazanovich D."/>
            <person name="Kisner P."/>
            <person name="Lance K."/>
            <person name="Lara M."/>
            <person name="Lee W."/>
            <person name="Lennon N."/>
            <person name="Letendre F."/>
            <person name="LeVine R."/>
            <person name="Lipovsky A."/>
            <person name="Liu X."/>
            <person name="Liu J."/>
            <person name="Liu S."/>
            <person name="Lokyitsang T."/>
            <person name="Lokyitsang Y."/>
            <person name="Lubonja R."/>
            <person name="Lui A."/>
            <person name="MacDonald P."/>
            <person name="Magnisalis V."/>
            <person name="Maru K."/>
            <person name="Matthews C."/>
            <person name="McCusker W."/>
            <person name="McDonough S."/>
            <person name="Mehta T."/>
            <person name="Meldrim J."/>
            <person name="Meneus L."/>
            <person name="Mihai O."/>
            <person name="Mihalev A."/>
            <person name="Mihova T."/>
            <person name="Mittelman R."/>
            <person name="Mlenga V."/>
            <person name="Montmayeur A."/>
            <person name="Mulrain L."/>
            <person name="Navidi A."/>
            <person name="Naylor J."/>
            <person name="Negash T."/>
            <person name="Nguyen T."/>
            <person name="Nguyen N."/>
            <person name="Nicol R."/>
            <person name="Norbu C."/>
            <person name="Norbu N."/>
            <person name="Novod N."/>
            <person name="O'Neill B."/>
            <person name="Osman S."/>
            <person name="Markiewicz E."/>
            <person name="Oyono O.L."/>
            <person name="Patti C."/>
            <person name="Phunkhang P."/>
            <person name="Pierre F."/>
            <person name="Priest M."/>
            <person name="Raghuraman S."/>
            <person name="Rege F."/>
            <person name="Reyes R."/>
            <person name="Rise C."/>
            <person name="Rogov P."/>
            <person name="Ross K."/>
            <person name="Ryan E."/>
            <person name="Settipalli S."/>
            <person name="Shea T."/>
            <person name="Sherpa N."/>
            <person name="Shi L."/>
            <person name="Shih D."/>
            <person name="Sparrow T."/>
            <person name="Spaulding J."/>
            <person name="Stalker J."/>
            <person name="Stange-Thomann N."/>
            <person name="Stavropoulos S."/>
            <person name="Stone C."/>
            <person name="Strader C."/>
            <person name="Tesfaye S."/>
            <person name="Thomson T."/>
            <person name="Thoulutsang Y."/>
            <person name="Thoulutsang D."/>
            <person name="Topham K."/>
            <person name="Topping I."/>
            <person name="Tsamla T."/>
            <person name="Vassiliev H."/>
            <person name="Vo A."/>
            <person name="Wangchuk T."/>
            <person name="Wangdi T."/>
            <person name="Weiand M."/>
            <person name="Wilkinson J."/>
            <person name="Wilson A."/>
            <person name="Yadav S."/>
            <person name="Young G."/>
            <person name="Yu Q."/>
            <person name="Zembek L."/>
            <person name="Zhong D."/>
            <person name="Zimmer A."/>
            <person name="Zwirko Z."/>
            <person name="Jaffe D.B."/>
            <person name="Alvarez P."/>
            <person name="Brockman W."/>
            <person name="Butler J."/>
            <person name="Chin C."/>
            <person name="Gnerre S."/>
            <person name="Grabherr M."/>
            <person name="Kleber M."/>
            <person name="Mauceli E."/>
            <person name="MacCallum I."/>
        </authorList>
    </citation>
    <scope>NUCLEOTIDE SEQUENCE [LARGE SCALE GENOMIC DNA]</scope>
    <source>
        <strain evidence="2">Tucson 14030-0811.24</strain>
    </source>
</reference>
<dbReference type="Proteomes" id="UP000007798">
    <property type="component" value="Unassembled WGS sequence"/>
</dbReference>
<keyword evidence="2" id="KW-1185">Reference proteome</keyword>
<dbReference type="SUPFAM" id="SSF48452">
    <property type="entry name" value="TPR-like"/>
    <property type="match status" value="1"/>
</dbReference>
<evidence type="ECO:0008006" key="3">
    <source>
        <dbReference type="Google" id="ProtNLM"/>
    </source>
</evidence>
<sequence length="229" mass="27270">MDDEMSPEMNEKFLEEPSKVQEVLQFLDQMANANKMDEGSAPQKPLVDSSGLVTDENFLVFKRISFNDRMSIKRSKSKNKIVGNTNQFTFMRQIDETQERRVETRIERERVADNYRRLGNFEYRRNAFEAAIQFYTRGLGYIVDTPVLYVNRALCHIKQHNYKLGIKDCDYIIFHLDKRYLRAWLYRAAAYKRLNDEKSFEESVYQAKSLNSSEIEYIEKFLDKMRTML</sequence>
<dbReference type="OrthoDB" id="2017782at2759"/>
<dbReference type="AlphaFoldDB" id="B4NA84"/>
<dbReference type="GO" id="GO:0070286">
    <property type="term" value="P:axonemal dynein complex assembly"/>
    <property type="evidence" value="ECO:0007669"/>
    <property type="project" value="TreeGrafter"/>
</dbReference>
<dbReference type="EMBL" id="CH964232">
    <property type="protein sequence ID" value="EDW80727.1"/>
    <property type="molecule type" value="Genomic_DNA"/>
</dbReference>
<dbReference type="GO" id="GO:0005813">
    <property type="term" value="C:centrosome"/>
    <property type="evidence" value="ECO:0007669"/>
    <property type="project" value="TreeGrafter"/>
</dbReference>
<accession>B4NA84</accession>
<protein>
    <recommendedName>
        <fullName evidence="3">Tetratricopeptide repeat protein 12</fullName>
    </recommendedName>
</protein>
<dbReference type="InParanoid" id="B4NA84"/>
<dbReference type="PhylomeDB" id="B4NA84"/>
<dbReference type="FunCoup" id="B4NA84">
    <property type="interactions" value="2"/>
</dbReference>
<dbReference type="KEGG" id="dwi:6647530"/>
<dbReference type="GO" id="GO:0007288">
    <property type="term" value="P:sperm axoneme assembly"/>
    <property type="evidence" value="ECO:0007669"/>
    <property type="project" value="TreeGrafter"/>
</dbReference>
<evidence type="ECO:0000313" key="2">
    <source>
        <dbReference type="Proteomes" id="UP000007798"/>
    </source>
</evidence>
<dbReference type="InterPro" id="IPR043195">
    <property type="entry name" value="TTC12"/>
</dbReference>
<dbReference type="InterPro" id="IPR011990">
    <property type="entry name" value="TPR-like_helical_dom_sf"/>
</dbReference>
<dbReference type="GO" id="GO:0005737">
    <property type="term" value="C:cytoplasm"/>
    <property type="evidence" value="ECO:0007669"/>
    <property type="project" value="TreeGrafter"/>
</dbReference>
<proteinExistence type="predicted"/>
<dbReference type="OMA" id="YLRAWLY"/>
<dbReference type="PANTHER" id="PTHR46540:SF1">
    <property type="entry name" value="TETRATRICOPEPTIDE REPEAT PROTEIN 12"/>
    <property type="match status" value="1"/>
</dbReference>